<evidence type="ECO:0000256" key="3">
    <source>
        <dbReference type="ARBA" id="ARBA00022839"/>
    </source>
</evidence>
<keyword evidence="3" id="KW-0269">Exonuclease</keyword>
<evidence type="ECO:0000256" key="1">
    <source>
        <dbReference type="ARBA" id="ARBA00022722"/>
    </source>
</evidence>
<proteinExistence type="predicted"/>
<dbReference type="InterPro" id="IPR012337">
    <property type="entry name" value="RNaseH-like_sf"/>
</dbReference>
<reference evidence="5 6" key="1">
    <citation type="journal article" date="2024" name="BMC Genomics">
        <title>Genome assembly of redclaw crayfish (Cherax quadricarinatus) provides insights into its immune adaptation and hypoxia tolerance.</title>
        <authorList>
            <person name="Liu Z."/>
            <person name="Zheng J."/>
            <person name="Li H."/>
            <person name="Fang K."/>
            <person name="Wang S."/>
            <person name="He J."/>
            <person name="Zhou D."/>
            <person name="Weng S."/>
            <person name="Chi M."/>
            <person name="Gu Z."/>
            <person name="He J."/>
            <person name="Li F."/>
            <person name="Wang M."/>
        </authorList>
    </citation>
    <scope>NUCLEOTIDE SEQUENCE [LARGE SCALE GENOMIC DNA]</scope>
    <source>
        <strain evidence="5">ZL_2023a</strain>
    </source>
</reference>
<keyword evidence="1" id="KW-0540">Nuclease</keyword>
<dbReference type="EMBL" id="JARKIK010000033">
    <property type="protein sequence ID" value="KAK8740560.1"/>
    <property type="molecule type" value="Genomic_DNA"/>
</dbReference>
<feature type="non-terminal residue" evidence="5">
    <location>
        <position position="1"/>
    </location>
</feature>
<dbReference type="GO" id="GO:0003676">
    <property type="term" value="F:nucleic acid binding"/>
    <property type="evidence" value="ECO:0007669"/>
    <property type="project" value="InterPro"/>
</dbReference>
<dbReference type="PANTHER" id="PTHR23044">
    <property type="entry name" value="3'-5' EXONUCLEASE ERI1-RELATED"/>
    <property type="match status" value="1"/>
</dbReference>
<sequence>IFIIPNKTLYSPNYTSCVMATKRLAEELGLVQKRQVKRMSQSTSKVNQKFEYLIVLDFESTCWDTWPPAGQNEIIEFPAVLLDLSSGNTLSEFHEYVKPTEQSILSSFCKNLTGITQEQVDAGIPLGACLCLFSSWIQKLCEQYQMSFNISVPGKHVTFATWSDWDLQICLHRECLRKQLKKPEFFNYWIDIRYMYKKFYHRSPKGLAGALQDLGISFVGQEHSGICDTRNTAVLISRMISDGCVMTITKSLAVNTNKVHAH</sequence>
<organism evidence="5 6">
    <name type="scientific">Cherax quadricarinatus</name>
    <name type="common">Australian red claw crayfish</name>
    <dbReference type="NCBI Taxonomy" id="27406"/>
    <lineage>
        <taxon>Eukaryota</taxon>
        <taxon>Metazoa</taxon>
        <taxon>Ecdysozoa</taxon>
        <taxon>Arthropoda</taxon>
        <taxon>Crustacea</taxon>
        <taxon>Multicrustacea</taxon>
        <taxon>Malacostraca</taxon>
        <taxon>Eumalacostraca</taxon>
        <taxon>Eucarida</taxon>
        <taxon>Decapoda</taxon>
        <taxon>Pleocyemata</taxon>
        <taxon>Astacidea</taxon>
        <taxon>Parastacoidea</taxon>
        <taxon>Parastacidae</taxon>
        <taxon>Cherax</taxon>
    </lineage>
</organism>
<feature type="domain" description="Exonuclease" evidence="4">
    <location>
        <begin position="52"/>
        <end position="245"/>
    </location>
</feature>
<evidence type="ECO:0000313" key="5">
    <source>
        <dbReference type="EMBL" id="KAK8740560.1"/>
    </source>
</evidence>
<comment type="caution">
    <text evidence="5">The sequence shown here is derived from an EMBL/GenBank/DDBJ whole genome shotgun (WGS) entry which is preliminary data.</text>
</comment>
<name>A0AAW0XLL1_CHEQU</name>
<keyword evidence="6" id="KW-1185">Reference proteome</keyword>
<dbReference type="InterPro" id="IPR051274">
    <property type="entry name" value="3-5_Exoribonuclease"/>
</dbReference>
<gene>
    <name evidence="5" type="ORF">OTU49_002968</name>
</gene>
<dbReference type="SMART" id="SM00479">
    <property type="entry name" value="EXOIII"/>
    <property type="match status" value="1"/>
</dbReference>
<dbReference type="CDD" id="cd06133">
    <property type="entry name" value="ERI-1_3'hExo_like"/>
    <property type="match status" value="1"/>
</dbReference>
<evidence type="ECO:0000313" key="6">
    <source>
        <dbReference type="Proteomes" id="UP001445076"/>
    </source>
</evidence>
<protein>
    <recommendedName>
        <fullName evidence="4">Exonuclease domain-containing protein</fullName>
    </recommendedName>
</protein>
<dbReference type="GO" id="GO:0000175">
    <property type="term" value="F:3'-5'-RNA exonuclease activity"/>
    <property type="evidence" value="ECO:0007669"/>
    <property type="project" value="InterPro"/>
</dbReference>
<evidence type="ECO:0000256" key="2">
    <source>
        <dbReference type="ARBA" id="ARBA00022801"/>
    </source>
</evidence>
<dbReference type="SUPFAM" id="SSF53098">
    <property type="entry name" value="Ribonuclease H-like"/>
    <property type="match status" value="1"/>
</dbReference>
<keyword evidence="2" id="KW-0378">Hydrolase</keyword>
<dbReference type="InterPro" id="IPR036397">
    <property type="entry name" value="RNaseH_sf"/>
</dbReference>
<dbReference type="AlphaFoldDB" id="A0AAW0XLL1"/>
<accession>A0AAW0XLL1</accession>
<dbReference type="Gene3D" id="3.30.420.10">
    <property type="entry name" value="Ribonuclease H-like superfamily/Ribonuclease H"/>
    <property type="match status" value="1"/>
</dbReference>
<dbReference type="Pfam" id="PF00929">
    <property type="entry name" value="RNase_T"/>
    <property type="match status" value="1"/>
</dbReference>
<dbReference type="InterPro" id="IPR013520">
    <property type="entry name" value="Ribonucl_H"/>
</dbReference>
<dbReference type="PANTHER" id="PTHR23044:SF61">
    <property type="entry name" value="3'-5' EXORIBONUCLEASE 1-RELATED"/>
    <property type="match status" value="1"/>
</dbReference>
<dbReference type="InterPro" id="IPR047201">
    <property type="entry name" value="ERI-1_3'hExo-like"/>
</dbReference>
<dbReference type="Proteomes" id="UP001445076">
    <property type="component" value="Unassembled WGS sequence"/>
</dbReference>
<evidence type="ECO:0000259" key="4">
    <source>
        <dbReference type="SMART" id="SM00479"/>
    </source>
</evidence>